<sequence length="75" mass="8006">MSPCIRKLEDVPPYPSAYTMVMSGCGRRRSSSGRRLLSTARAAVSADRPLDAACAAAVVAERRGENNRPLSLSTP</sequence>
<dbReference type="EnsemblPlants" id="OPUNC01G01070.1">
    <property type="protein sequence ID" value="OPUNC01G01070.1"/>
    <property type="gene ID" value="OPUNC01G01070"/>
</dbReference>
<dbReference type="AlphaFoldDB" id="A0A0E0JDE0"/>
<proteinExistence type="predicted"/>
<dbReference type="Gramene" id="OPUNC01G01070.1">
    <property type="protein sequence ID" value="OPUNC01G01070.1"/>
    <property type="gene ID" value="OPUNC01G01070"/>
</dbReference>
<organism evidence="1">
    <name type="scientific">Oryza punctata</name>
    <name type="common">Red rice</name>
    <dbReference type="NCBI Taxonomy" id="4537"/>
    <lineage>
        <taxon>Eukaryota</taxon>
        <taxon>Viridiplantae</taxon>
        <taxon>Streptophyta</taxon>
        <taxon>Embryophyta</taxon>
        <taxon>Tracheophyta</taxon>
        <taxon>Spermatophyta</taxon>
        <taxon>Magnoliopsida</taxon>
        <taxon>Liliopsida</taxon>
        <taxon>Poales</taxon>
        <taxon>Poaceae</taxon>
        <taxon>BOP clade</taxon>
        <taxon>Oryzoideae</taxon>
        <taxon>Oryzeae</taxon>
        <taxon>Oryzinae</taxon>
        <taxon>Oryza</taxon>
    </lineage>
</organism>
<keyword evidence="2" id="KW-1185">Reference proteome</keyword>
<evidence type="ECO:0000313" key="2">
    <source>
        <dbReference type="Proteomes" id="UP000026962"/>
    </source>
</evidence>
<dbReference type="HOGENOM" id="CLU_2675324_0_0_1"/>
<dbReference type="Proteomes" id="UP000026962">
    <property type="component" value="Chromosome 1"/>
</dbReference>
<evidence type="ECO:0000313" key="1">
    <source>
        <dbReference type="EnsemblPlants" id="OPUNC01G01070.1"/>
    </source>
</evidence>
<reference evidence="1" key="1">
    <citation type="submission" date="2015-04" db="UniProtKB">
        <authorList>
            <consortium name="EnsemblPlants"/>
        </authorList>
    </citation>
    <scope>IDENTIFICATION</scope>
</reference>
<dbReference type="PROSITE" id="PS51257">
    <property type="entry name" value="PROKAR_LIPOPROTEIN"/>
    <property type="match status" value="1"/>
</dbReference>
<name>A0A0E0JDE0_ORYPU</name>
<protein>
    <submittedName>
        <fullName evidence="1">Uncharacterized protein</fullName>
    </submittedName>
</protein>
<reference evidence="1" key="2">
    <citation type="submission" date="2018-05" db="EMBL/GenBank/DDBJ databases">
        <title>OpunRS2 (Oryza punctata Reference Sequence Version 2).</title>
        <authorList>
            <person name="Zhang J."/>
            <person name="Kudrna D."/>
            <person name="Lee S."/>
            <person name="Talag J."/>
            <person name="Welchert J."/>
            <person name="Wing R.A."/>
        </authorList>
    </citation>
    <scope>NUCLEOTIDE SEQUENCE [LARGE SCALE GENOMIC DNA]</scope>
</reference>
<accession>A0A0E0JDE0</accession>